<dbReference type="SUPFAM" id="SSF47090">
    <property type="entry name" value="PGBD-like"/>
    <property type="match status" value="1"/>
</dbReference>
<dbReference type="Gene3D" id="1.10.101.10">
    <property type="entry name" value="PGBD-like superfamily/PGBD"/>
    <property type="match status" value="1"/>
</dbReference>
<comment type="caution">
    <text evidence="4">The sequence shown here is derived from an EMBL/GenBank/DDBJ whole genome shotgun (WGS) entry which is preliminary data.</text>
</comment>
<sequence>MWKRNLCASLAAASMVFVGVERARADDAAALLGGALLGGIIVNEMNKNKTRRTTTTTTRTTVSSSQREQNRQVQIALNYFGYNVGGADGVLGQNSRNGIRRYQADMGYNVDGYLDQHELNFLLGSHQRAMASAHMAPYSQIVATQGQMGLLRTYRNEQLGIATPGTQMAPQTQMATAPVPMPAPVPQPTQPEPVTARADTSGSTGGGLPQFGFAPDDRSIRDYCDQVHVRTAANGGLSTAGNMSDAGFALSEQFCMARTQAMSDSARIEASIANMTREQVEAQCEGLAQAVAPQMAGIENQPATQVMARTKSFLESSGQPMAQLVSGGKVCLGAGYRADNAQMALASAVLLTAAGQGGYGEMVSHQLREGFGAMQAAPQTAGSWMQVALSAVASGQPVLGQTPERVAVIQAAAGGALPVFGTASE</sequence>
<evidence type="ECO:0000256" key="2">
    <source>
        <dbReference type="SAM" id="SignalP"/>
    </source>
</evidence>
<dbReference type="Proteomes" id="UP000295301">
    <property type="component" value="Unassembled WGS sequence"/>
</dbReference>
<dbReference type="AlphaFoldDB" id="A0A4R5VGY3"/>
<proteinExistence type="predicted"/>
<organism evidence="4 5">
    <name type="scientific">Antarcticimicrobium luteum</name>
    <dbReference type="NCBI Taxonomy" id="2547397"/>
    <lineage>
        <taxon>Bacteria</taxon>
        <taxon>Pseudomonadati</taxon>
        <taxon>Pseudomonadota</taxon>
        <taxon>Alphaproteobacteria</taxon>
        <taxon>Rhodobacterales</taxon>
        <taxon>Paracoccaceae</taxon>
        <taxon>Antarcticimicrobium</taxon>
    </lineage>
</organism>
<feature type="domain" description="Peptidoglycan binding-like" evidence="3">
    <location>
        <begin position="68"/>
        <end position="118"/>
    </location>
</feature>
<feature type="region of interest" description="Disordered" evidence="1">
    <location>
        <begin position="186"/>
        <end position="214"/>
    </location>
</feature>
<feature type="signal peptide" evidence="2">
    <location>
        <begin position="1"/>
        <end position="25"/>
    </location>
</feature>
<dbReference type="InterPro" id="IPR036366">
    <property type="entry name" value="PGBDSf"/>
</dbReference>
<dbReference type="OrthoDB" id="7444491at2"/>
<feature type="chain" id="PRO_5021015928" evidence="2">
    <location>
        <begin position="26"/>
        <end position="425"/>
    </location>
</feature>
<evidence type="ECO:0000313" key="5">
    <source>
        <dbReference type="Proteomes" id="UP000295301"/>
    </source>
</evidence>
<dbReference type="RefSeq" id="WP_133358027.1">
    <property type="nucleotide sequence ID" value="NZ_SMUV01000038.1"/>
</dbReference>
<name>A0A4R5VGY3_9RHOB</name>
<reference evidence="4 5" key="1">
    <citation type="submission" date="2019-03" db="EMBL/GenBank/DDBJ databases">
        <title>Ruegeria lutea sp. nov., a novel strain, isolated from marine sediment, the Masan Bay, South Korea.</title>
        <authorList>
            <person name="Kim J."/>
            <person name="Kim D.-Y."/>
            <person name="Lee S.-S."/>
        </authorList>
    </citation>
    <scope>NUCLEOTIDE SEQUENCE [LARGE SCALE GENOMIC DNA]</scope>
    <source>
        <strain evidence="4 5">318-1</strain>
    </source>
</reference>
<dbReference type="InterPro" id="IPR036365">
    <property type="entry name" value="PGBD-like_sf"/>
</dbReference>
<evidence type="ECO:0000256" key="1">
    <source>
        <dbReference type="SAM" id="MobiDB-lite"/>
    </source>
</evidence>
<protein>
    <submittedName>
        <fullName evidence="4">Peptidoglycan-binding protein</fullName>
    </submittedName>
</protein>
<keyword evidence="5" id="KW-1185">Reference proteome</keyword>
<dbReference type="EMBL" id="SMUV01000038">
    <property type="protein sequence ID" value="TDK52360.1"/>
    <property type="molecule type" value="Genomic_DNA"/>
</dbReference>
<evidence type="ECO:0000313" key="4">
    <source>
        <dbReference type="EMBL" id="TDK52360.1"/>
    </source>
</evidence>
<dbReference type="Pfam" id="PF01471">
    <property type="entry name" value="PG_binding_1"/>
    <property type="match status" value="1"/>
</dbReference>
<dbReference type="InterPro" id="IPR002477">
    <property type="entry name" value="Peptidoglycan-bd-like"/>
</dbReference>
<accession>A0A4R5VGY3</accession>
<evidence type="ECO:0000259" key="3">
    <source>
        <dbReference type="Pfam" id="PF01471"/>
    </source>
</evidence>
<feature type="region of interest" description="Disordered" evidence="1">
    <location>
        <begin position="48"/>
        <end position="68"/>
    </location>
</feature>
<gene>
    <name evidence="4" type="ORF">E1832_01770</name>
</gene>
<keyword evidence="2" id="KW-0732">Signal</keyword>